<comment type="catalytic activity">
    <reaction evidence="1">
        <text>ATP + protein L-histidine = ADP + protein N-phospho-L-histidine.</text>
        <dbReference type="EC" id="2.7.13.3"/>
    </reaction>
</comment>
<dbReference type="SMART" id="SM00388">
    <property type="entry name" value="HisKA"/>
    <property type="match status" value="1"/>
</dbReference>
<keyword evidence="8 10" id="KW-1133">Transmembrane helix</keyword>
<organism evidence="13 14">
    <name type="scientific">Solirubrobacter ginsenosidimutans</name>
    <dbReference type="NCBI Taxonomy" id="490573"/>
    <lineage>
        <taxon>Bacteria</taxon>
        <taxon>Bacillati</taxon>
        <taxon>Actinomycetota</taxon>
        <taxon>Thermoleophilia</taxon>
        <taxon>Solirubrobacterales</taxon>
        <taxon>Solirubrobacteraceae</taxon>
        <taxon>Solirubrobacter</taxon>
    </lineage>
</organism>
<proteinExistence type="predicted"/>
<dbReference type="InterPro" id="IPR004358">
    <property type="entry name" value="Sig_transdc_His_kin-like_C"/>
</dbReference>
<dbReference type="PROSITE" id="PS50109">
    <property type="entry name" value="HIS_KIN"/>
    <property type="match status" value="1"/>
</dbReference>
<accession>A0A9X3N1Q3</accession>
<dbReference type="InterPro" id="IPR052162">
    <property type="entry name" value="Sensor_kinase/Photoreceptor"/>
</dbReference>
<evidence type="ECO:0000256" key="3">
    <source>
        <dbReference type="ARBA" id="ARBA00012438"/>
    </source>
</evidence>
<name>A0A9X3N1Q3_9ACTN</name>
<dbReference type="Pfam" id="PF00512">
    <property type="entry name" value="HisKA"/>
    <property type="match status" value="1"/>
</dbReference>
<evidence type="ECO:0000256" key="5">
    <source>
        <dbReference type="ARBA" id="ARBA00022679"/>
    </source>
</evidence>
<evidence type="ECO:0000256" key="10">
    <source>
        <dbReference type="SAM" id="Phobius"/>
    </source>
</evidence>
<gene>
    <name evidence="13" type="ORF">OM076_41270</name>
</gene>
<feature type="transmembrane region" description="Helical" evidence="10">
    <location>
        <begin position="189"/>
        <end position="211"/>
    </location>
</feature>
<keyword evidence="7" id="KW-0418">Kinase</keyword>
<evidence type="ECO:0000259" key="12">
    <source>
        <dbReference type="PROSITE" id="PS50885"/>
    </source>
</evidence>
<dbReference type="PROSITE" id="PS50885">
    <property type="entry name" value="HAMP"/>
    <property type="match status" value="1"/>
</dbReference>
<feature type="domain" description="Histidine kinase" evidence="11">
    <location>
        <begin position="287"/>
        <end position="503"/>
    </location>
</feature>
<dbReference type="CDD" id="cd19410">
    <property type="entry name" value="HK9-like_sensor"/>
    <property type="match status" value="1"/>
</dbReference>
<dbReference type="SMART" id="SM00304">
    <property type="entry name" value="HAMP"/>
    <property type="match status" value="1"/>
</dbReference>
<feature type="transmembrane region" description="Helical" evidence="10">
    <location>
        <begin position="12"/>
        <end position="35"/>
    </location>
</feature>
<dbReference type="PANTHER" id="PTHR43304">
    <property type="entry name" value="PHYTOCHROME-LIKE PROTEIN CPH1"/>
    <property type="match status" value="1"/>
</dbReference>
<dbReference type="InterPro" id="IPR003660">
    <property type="entry name" value="HAMP_dom"/>
</dbReference>
<dbReference type="Gene3D" id="3.30.565.10">
    <property type="entry name" value="Histidine kinase-like ATPase, C-terminal domain"/>
    <property type="match status" value="1"/>
</dbReference>
<dbReference type="SUPFAM" id="SSF55874">
    <property type="entry name" value="ATPase domain of HSP90 chaperone/DNA topoisomerase II/histidine kinase"/>
    <property type="match status" value="1"/>
</dbReference>
<evidence type="ECO:0000313" key="14">
    <source>
        <dbReference type="Proteomes" id="UP001149140"/>
    </source>
</evidence>
<dbReference type="InterPro" id="IPR003594">
    <property type="entry name" value="HATPase_dom"/>
</dbReference>
<dbReference type="EC" id="2.7.13.3" evidence="3"/>
<dbReference type="GO" id="GO:0000155">
    <property type="term" value="F:phosphorelay sensor kinase activity"/>
    <property type="evidence" value="ECO:0007669"/>
    <property type="project" value="InterPro"/>
</dbReference>
<dbReference type="GO" id="GO:0005886">
    <property type="term" value="C:plasma membrane"/>
    <property type="evidence" value="ECO:0007669"/>
    <property type="project" value="UniProtKB-SubCell"/>
</dbReference>
<dbReference type="InterPro" id="IPR003661">
    <property type="entry name" value="HisK_dim/P_dom"/>
</dbReference>
<feature type="domain" description="HAMP" evidence="12">
    <location>
        <begin position="213"/>
        <end position="265"/>
    </location>
</feature>
<dbReference type="InterPro" id="IPR036890">
    <property type="entry name" value="HATPase_C_sf"/>
</dbReference>
<dbReference type="InterPro" id="IPR005467">
    <property type="entry name" value="His_kinase_dom"/>
</dbReference>
<dbReference type="RefSeq" id="WP_270046018.1">
    <property type="nucleotide sequence ID" value="NZ_JAPDOD010000075.1"/>
</dbReference>
<evidence type="ECO:0000256" key="7">
    <source>
        <dbReference type="ARBA" id="ARBA00022777"/>
    </source>
</evidence>
<dbReference type="EMBL" id="JAPDOD010000075">
    <property type="protein sequence ID" value="MDA0166765.1"/>
    <property type="molecule type" value="Genomic_DNA"/>
</dbReference>
<dbReference type="Gene3D" id="6.10.340.10">
    <property type="match status" value="1"/>
</dbReference>
<dbReference type="Pfam" id="PF02518">
    <property type="entry name" value="HATPase_c"/>
    <property type="match status" value="1"/>
</dbReference>
<keyword evidence="9" id="KW-0902">Two-component regulatory system</keyword>
<dbReference type="Proteomes" id="UP001149140">
    <property type="component" value="Unassembled WGS sequence"/>
</dbReference>
<dbReference type="InterPro" id="IPR036097">
    <property type="entry name" value="HisK_dim/P_sf"/>
</dbReference>
<dbReference type="AlphaFoldDB" id="A0A9X3N1Q3"/>
<dbReference type="CDD" id="cd00082">
    <property type="entry name" value="HisKA"/>
    <property type="match status" value="1"/>
</dbReference>
<dbReference type="Gene3D" id="1.10.287.130">
    <property type="match status" value="1"/>
</dbReference>
<evidence type="ECO:0000256" key="4">
    <source>
        <dbReference type="ARBA" id="ARBA00022553"/>
    </source>
</evidence>
<evidence type="ECO:0000256" key="1">
    <source>
        <dbReference type="ARBA" id="ARBA00000085"/>
    </source>
</evidence>
<sequence length="506" mass="55978">MSARRRLTASQSFAIAVALLVVVGVLGTVASLIALSNLNDARVQLTDRLSPAVISASDFRSALIDQETGVRGYALTGDPTYLDPYESGLRDEARARAELDRLSKQPGLEQFREDIARIFAAARGWQEGYALPTIALVKSDPQQARTPQATGAGKARFDGLRRAVTDFQTRLAPVRAEARDTLDRNANYVLFWVLGTGIVILISVGAVAWVLRGTLVVPLQRLAGAVRGVARGDFEREVRGSGAREVVDLADDVDDMRTRIVSELEALRVAESDLRRSNAELEQFAYVASHDLQEPLRKVASFCQLLQQRYEGQLDARADQYIGFAVDGATRMQDLINDLLAFSRVGRMEQPHTDVDCAAVMTRVRADLGRVIEENEAELIVGELPTVRGDAGLLRVVFQNLCANAIKFRGEAPPVVHVDAEPEEAFWRFRVADNGIGIDPEYAERIFVLFQRLHPRTQYEGTGIGLAMCRKIVEYHGGRMWLDTERAGDTQGSTFYFTLPMDPETR</sequence>
<keyword evidence="6 10" id="KW-0812">Transmembrane</keyword>
<dbReference type="SUPFAM" id="SSF47384">
    <property type="entry name" value="Homodimeric domain of signal transducing histidine kinase"/>
    <property type="match status" value="1"/>
</dbReference>
<dbReference type="Pfam" id="PF00672">
    <property type="entry name" value="HAMP"/>
    <property type="match status" value="1"/>
</dbReference>
<dbReference type="FunFam" id="3.30.565.10:FF:000006">
    <property type="entry name" value="Sensor histidine kinase WalK"/>
    <property type="match status" value="1"/>
</dbReference>
<dbReference type="PRINTS" id="PR00344">
    <property type="entry name" value="BCTRLSENSOR"/>
</dbReference>
<evidence type="ECO:0000256" key="8">
    <source>
        <dbReference type="ARBA" id="ARBA00022989"/>
    </source>
</evidence>
<dbReference type="SMART" id="SM00387">
    <property type="entry name" value="HATPase_c"/>
    <property type="match status" value="1"/>
</dbReference>
<evidence type="ECO:0000259" key="11">
    <source>
        <dbReference type="PROSITE" id="PS50109"/>
    </source>
</evidence>
<evidence type="ECO:0000256" key="2">
    <source>
        <dbReference type="ARBA" id="ARBA00004236"/>
    </source>
</evidence>
<keyword evidence="5" id="KW-0808">Transferase</keyword>
<evidence type="ECO:0000256" key="9">
    <source>
        <dbReference type="ARBA" id="ARBA00023012"/>
    </source>
</evidence>
<comment type="subcellular location">
    <subcellularLocation>
        <location evidence="2">Cell membrane</location>
    </subcellularLocation>
</comment>
<keyword evidence="10" id="KW-0472">Membrane</keyword>
<dbReference type="PANTHER" id="PTHR43304:SF1">
    <property type="entry name" value="PAC DOMAIN-CONTAINING PROTEIN"/>
    <property type="match status" value="1"/>
</dbReference>
<evidence type="ECO:0000256" key="6">
    <source>
        <dbReference type="ARBA" id="ARBA00022692"/>
    </source>
</evidence>
<comment type="caution">
    <text evidence="13">The sequence shown here is derived from an EMBL/GenBank/DDBJ whole genome shotgun (WGS) entry which is preliminary data.</text>
</comment>
<reference evidence="13" key="1">
    <citation type="submission" date="2022-10" db="EMBL/GenBank/DDBJ databases">
        <title>The WGS of Solirubrobacter ginsenosidimutans DSM 21036.</title>
        <authorList>
            <person name="Jiang Z."/>
        </authorList>
    </citation>
    <scope>NUCLEOTIDE SEQUENCE</scope>
    <source>
        <strain evidence="13">DSM 21036</strain>
    </source>
</reference>
<evidence type="ECO:0000313" key="13">
    <source>
        <dbReference type="EMBL" id="MDA0166765.1"/>
    </source>
</evidence>
<keyword evidence="14" id="KW-1185">Reference proteome</keyword>
<keyword evidence="4" id="KW-0597">Phosphoprotein</keyword>
<dbReference type="InterPro" id="IPR007891">
    <property type="entry name" value="CHASE3"/>
</dbReference>
<dbReference type="Pfam" id="PF05227">
    <property type="entry name" value="CHASE3"/>
    <property type="match status" value="1"/>
</dbReference>
<protein>
    <recommendedName>
        <fullName evidence="3">histidine kinase</fullName>
        <ecNumber evidence="3">2.7.13.3</ecNumber>
    </recommendedName>
</protein>